<feature type="region of interest" description="Disordered" evidence="17">
    <location>
        <begin position="748"/>
        <end position="771"/>
    </location>
</feature>
<dbReference type="CDD" id="cd00814">
    <property type="entry name" value="MetRS_core"/>
    <property type="match status" value="1"/>
</dbReference>
<feature type="domain" description="TRNA-binding" evidence="19">
    <location>
        <begin position="780"/>
        <end position="881"/>
    </location>
</feature>
<dbReference type="InterPro" id="IPR029058">
    <property type="entry name" value="AB_hydrolase_fold"/>
</dbReference>
<keyword evidence="18" id="KW-0472">Membrane</keyword>
<evidence type="ECO:0000259" key="19">
    <source>
        <dbReference type="PROSITE" id="PS50886"/>
    </source>
</evidence>
<evidence type="ECO:0000256" key="17">
    <source>
        <dbReference type="SAM" id="MobiDB-lite"/>
    </source>
</evidence>
<keyword evidence="11" id="KW-0648">Protein biosynthesis</keyword>
<dbReference type="FunFam" id="2.40.50.140:FF:000047">
    <property type="entry name" value="tyrosine--tRNA ligase, cytoplasmic isoform X2"/>
    <property type="match status" value="1"/>
</dbReference>
<dbReference type="PROSITE" id="PS50886">
    <property type="entry name" value="TRBD"/>
    <property type="match status" value="1"/>
</dbReference>
<evidence type="ECO:0000256" key="10">
    <source>
        <dbReference type="ARBA" id="ARBA00022884"/>
    </source>
</evidence>
<evidence type="ECO:0000256" key="9">
    <source>
        <dbReference type="ARBA" id="ARBA00022840"/>
    </source>
</evidence>
<dbReference type="GO" id="GO:0006629">
    <property type="term" value="P:lipid metabolic process"/>
    <property type="evidence" value="ECO:0007669"/>
    <property type="project" value="InterPro"/>
</dbReference>
<evidence type="ECO:0000256" key="16">
    <source>
        <dbReference type="SAM" id="Coils"/>
    </source>
</evidence>
<dbReference type="SUPFAM" id="SSF47323">
    <property type="entry name" value="Anticodon-binding domain of a subclass of class I aminoacyl-tRNA synthetases"/>
    <property type="match status" value="1"/>
</dbReference>
<feature type="transmembrane region" description="Helical" evidence="18">
    <location>
        <begin position="996"/>
        <end position="1014"/>
    </location>
</feature>
<name>A0A085MMD4_9BILA</name>
<dbReference type="Pfam" id="PF01588">
    <property type="entry name" value="tRNA_bind"/>
    <property type="match status" value="1"/>
</dbReference>
<evidence type="ECO:0000256" key="1">
    <source>
        <dbReference type="ARBA" id="ARBA00004496"/>
    </source>
</evidence>
<feature type="transmembrane region" description="Helical" evidence="18">
    <location>
        <begin position="1026"/>
        <end position="1049"/>
    </location>
</feature>
<evidence type="ECO:0000313" key="20">
    <source>
        <dbReference type="EMBL" id="KFD58380.1"/>
    </source>
</evidence>
<gene>
    <name evidence="20" type="ORF">M513_00606</name>
</gene>
<comment type="similarity">
    <text evidence="2">Belongs to the class-I aminoacyl-tRNA synthetase family.</text>
</comment>
<dbReference type="GO" id="GO:0005524">
    <property type="term" value="F:ATP binding"/>
    <property type="evidence" value="ECO:0007669"/>
    <property type="project" value="UniProtKB-KW"/>
</dbReference>
<feature type="transmembrane region" description="Helical" evidence="18">
    <location>
        <begin position="1102"/>
        <end position="1129"/>
    </location>
</feature>
<dbReference type="GO" id="GO:0006431">
    <property type="term" value="P:methionyl-tRNA aminoacylation"/>
    <property type="evidence" value="ECO:0007669"/>
    <property type="project" value="InterPro"/>
</dbReference>
<evidence type="ECO:0000256" key="15">
    <source>
        <dbReference type="PROSITE-ProRule" id="PRU00209"/>
    </source>
</evidence>
<dbReference type="FunFam" id="2.20.28.20:FF:000001">
    <property type="entry name" value="Methionine--tRNA ligase"/>
    <property type="match status" value="1"/>
</dbReference>
<dbReference type="InterPro" id="IPR012340">
    <property type="entry name" value="NA-bd_OB-fold"/>
</dbReference>
<evidence type="ECO:0000313" key="21">
    <source>
        <dbReference type="Proteomes" id="UP000030764"/>
    </source>
</evidence>
<reference evidence="20 21" key="1">
    <citation type="journal article" date="2014" name="Nat. Genet.">
        <title>Genome and transcriptome of the porcine whipworm Trichuris suis.</title>
        <authorList>
            <person name="Jex A.R."/>
            <person name="Nejsum P."/>
            <person name="Schwarz E.M."/>
            <person name="Hu L."/>
            <person name="Young N.D."/>
            <person name="Hall R.S."/>
            <person name="Korhonen P.K."/>
            <person name="Liao S."/>
            <person name="Thamsborg S."/>
            <person name="Xia J."/>
            <person name="Xu P."/>
            <person name="Wang S."/>
            <person name="Scheerlinck J.P."/>
            <person name="Hofmann A."/>
            <person name="Sternberg P.W."/>
            <person name="Wang J."/>
            <person name="Gasser R.B."/>
        </authorList>
    </citation>
    <scope>NUCLEOTIDE SEQUENCE [LARGE SCALE GENOMIC DNA]</scope>
    <source>
        <strain evidence="20">DCEP-RM93M</strain>
    </source>
</reference>
<dbReference type="PROSITE" id="PS00178">
    <property type="entry name" value="AA_TRNA_LIGASE_I"/>
    <property type="match status" value="1"/>
</dbReference>
<dbReference type="SUPFAM" id="SSF52374">
    <property type="entry name" value="Nucleotidylyl transferase"/>
    <property type="match status" value="1"/>
</dbReference>
<comment type="catalytic activity">
    <reaction evidence="14">
        <text>tRNA(Met) + L-methionine + ATP = L-methionyl-tRNA(Met) + AMP + diphosphate</text>
        <dbReference type="Rhea" id="RHEA:13481"/>
        <dbReference type="Rhea" id="RHEA-COMP:9667"/>
        <dbReference type="Rhea" id="RHEA-COMP:9698"/>
        <dbReference type="ChEBI" id="CHEBI:30616"/>
        <dbReference type="ChEBI" id="CHEBI:33019"/>
        <dbReference type="ChEBI" id="CHEBI:57844"/>
        <dbReference type="ChEBI" id="CHEBI:78442"/>
        <dbReference type="ChEBI" id="CHEBI:78530"/>
        <dbReference type="ChEBI" id="CHEBI:456215"/>
        <dbReference type="EC" id="6.1.1.10"/>
    </reaction>
</comment>
<protein>
    <recommendedName>
        <fullName evidence="4">Methionine--tRNA ligase, cytoplasmic</fullName>
        <ecNumber evidence="3">6.1.1.10</ecNumber>
    </recommendedName>
    <alternativeName>
        <fullName evidence="13">Methionyl-tRNA synthetase</fullName>
    </alternativeName>
</protein>
<dbReference type="Pfam" id="PF09334">
    <property type="entry name" value="tRNA-synt_1g"/>
    <property type="match status" value="1"/>
</dbReference>
<dbReference type="PRINTS" id="PR01041">
    <property type="entry name" value="TRNASYNTHMET"/>
</dbReference>
<dbReference type="InterPro" id="IPR029038">
    <property type="entry name" value="MetRS_Zn"/>
</dbReference>
<keyword evidence="7" id="KW-0436">Ligase</keyword>
<comment type="subcellular location">
    <subcellularLocation>
        <location evidence="1">Cytoplasm</location>
    </subcellularLocation>
</comment>
<keyword evidence="10 15" id="KW-0694">RNA-binding</keyword>
<dbReference type="Gene3D" id="3.40.50.620">
    <property type="entry name" value="HUPs"/>
    <property type="match status" value="1"/>
</dbReference>
<evidence type="ECO:0000256" key="6">
    <source>
        <dbReference type="ARBA" id="ARBA00022555"/>
    </source>
</evidence>
<dbReference type="InterPro" id="IPR033911">
    <property type="entry name" value="MetRS_core"/>
</dbReference>
<evidence type="ECO:0000256" key="12">
    <source>
        <dbReference type="ARBA" id="ARBA00023146"/>
    </source>
</evidence>
<evidence type="ECO:0000256" key="7">
    <source>
        <dbReference type="ARBA" id="ARBA00022598"/>
    </source>
</evidence>
<dbReference type="Pfam" id="PF01764">
    <property type="entry name" value="Lipase_3"/>
    <property type="match status" value="1"/>
</dbReference>
<keyword evidence="21" id="KW-1185">Reference proteome</keyword>
<dbReference type="SUPFAM" id="SSF53474">
    <property type="entry name" value="alpha/beta-Hydrolases"/>
    <property type="match status" value="1"/>
</dbReference>
<dbReference type="Pfam" id="PF19303">
    <property type="entry name" value="Anticodon_3"/>
    <property type="match status" value="1"/>
</dbReference>
<feature type="coiled-coil region" evidence="16">
    <location>
        <begin position="653"/>
        <end position="709"/>
    </location>
</feature>
<dbReference type="GO" id="GO:0005829">
    <property type="term" value="C:cytosol"/>
    <property type="evidence" value="ECO:0007669"/>
    <property type="project" value="TreeGrafter"/>
</dbReference>
<evidence type="ECO:0000256" key="4">
    <source>
        <dbReference type="ARBA" id="ARBA00018335"/>
    </source>
</evidence>
<dbReference type="Gene3D" id="3.40.50.1820">
    <property type="entry name" value="alpha/beta hydrolase"/>
    <property type="match status" value="1"/>
</dbReference>
<dbReference type="EMBL" id="KL363184">
    <property type="protein sequence ID" value="KFD58380.1"/>
    <property type="molecule type" value="Genomic_DNA"/>
</dbReference>
<evidence type="ECO:0000256" key="3">
    <source>
        <dbReference type="ARBA" id="ARBA00012838"/>
    </source>
</evidence>
<dbReference type="InterPro" id="IPR002547">
    <property type="entry name" value="tRNA-bd_dom"/>
</dbReference>
<dbReference type="GO" id="GO:0000049">
    <property type="term" value="F:tRNA binding"/>
    <property type="evidence" value="ECO:0007669"/>
    <property type="project" value="UniProtKB-UniRule"/>
</dbReference>
<feature type="transmembrane region" description="Helical" evidence="18">
    <location>
        <begin position="1069"/>
        <end position="1090"/>
    </location>
</feature>
<evidence type="ECO:0000256" key="8">
    <source>
        <dbReference type="ARBA" id="ARBA00022741"/>
    </source>
</evidence>
<dbReference type="Gene3D" id="1.10.730.10">
    <property type="entry name" value="Isoleucyl-tRNA Synthetase, Domain 1"/>
    <property type="match status" value="1"/>
</dbReference>
<dbReference type="GO" id="GO:0004825">
    <property type="term" value="F:methionine-tRNA ligase activity"/>
    <property type="evidence" value="ECO:0007669"/>
    <property type="project" value="UniProtKB-EC"/>
</dbReference>
<dbReference type="InterPro" id="IPR014729">
    <property type="entry name" value="Rossmann-like_a/b/a_fold"/>
</dbReference>
<dbReference type="InterPro" id="IPR014758">
    <property type="entry name" value="Met-tRNA_synth"/>
</dbReference>
<dbReference type="InterPro" id="IPR023458">
    <property type="entry name" value="Met-tRNA_ligase_1"/>
</dbReference>
<evidence type="ECO:0000256" key="5">
    <source>
        <dbReference type="ARBA" id="ARBA00022490"/>
    </source>
</evidence>
<dbReference type="CDD" id="cd00519">
    <property type="entry name" value="Lipase_3"/>
    <property type="match status" value="1"/>
</dbReference>
<accession>A0A085MMD4</accession>
<keyword evidence="9" id="KW-0067">ATP-binding</keyword>
<evidence type="ECO:0000256" key="13">
    <source>
        <dbReference type="ARBA" id="ARBA00030904"/>
    </source>
</evidence>
<dbReference type="SUPFAM" id="SSF57770">
    <property type="entry name" value="Methionyl-tRNA synthetase (MetRS), Zn-domain"/>
    <property type="match status" value="1"/>
</dbReference>
<dbReference type="PANTHER" id="PTHR45765:SF1">
    <property type="entry name" value="METHIONINE--TRNA LIGASE, CYTOPLASMIC"/>
    <property type="match status" value="1"/>
</dbReference>
<keyword evidence="5" id="KW-0963">Cytoplasm</keyword>
<keyword evidence="12" id="KW-0030">Aminoacyl-tRNA synthetase</keyword>
<evidence type="ECO:0000256" key="14">
    <source>
        <dbReference type="ARBA" id="ARBA00047364"/>
    </source>
</evidence>
<evidence type="ECO:0000256" key="2">
    <source>
        <dbReference type="ARBA" id="ARBA00005594"/>
    </source>
</evidence>
<proteinExistence type="inferred from homology"/>
<dbReference type="Proteomes" id="UP000030764">
    <property type="component" value="Unassembled WGS sequence"/>
</dbReference>
<keyword evidence="8" id="KW-0547">Nucleotide-binding</keyword>
<keyword evidence="18" id="KW-1133">Transmembrane helix</keyword>
<evidence type="ECO:0000256" key="18">
    <source>
        <dbReference type="SAM" id="Phobius"/>
    </source>
</evidence>
<dbReference type="InterPro" id="IPR041872">
    <property type="entry name" value="Anticodon_Met"/>
</dbReference>
<dbReference type="NCBIfam" id="TIGR00398">
    <property type="entry name" value="metG"/>
    <property type="match status" value="1"/>
</dbReference>
<evidence type="ECO:0000256" key="11">
    <source>
        <dbReference type="ARBA" id="ARBA00022917"/>
    </source>
</evidence>
<sequence>MNDARRHLVRAVSSLGTDNAVVVGCLKQGEKLDILGVPIRNMENKKNDCSARNGHRPVVPEVGKRNVLITSALPYVNNVPHLGTIIGCVLSADVFSRYCRLRGFNTLFICGTDEYGTATETKAIEEGVTPLEICNKYYKLHKEVYEWFNIEFDYFGRTSTEKQTEIVQDIFNRLYLNGYTSTKCVDQLHCSTCSRFLADRFVEGECPFCSYHDARGDQCDLCGHLINAPELKNPKCKLCHQTPTLRSSEHLFLDLAKLQPQVEAYLLKLWSNGAVWSSNAIAITKGWLSDGLKERCITRDLKWGTPVPLEQFADKVFYVWFDATIGYMSITANYLGDNWKDWWMGKEKVELYNFVGKDNVLFHSIVFPATLLATGQSYTMVSHISATEYLTYEDTKFSKSRGIGVFGTDAQDTSIPADIWRFYLLYIRPETQDSSFNWTDFALKVNSELSNNLGNFINRFRDSIRCILNISRLCNHFIQSSQPWVLVKGSASERTEAAKLISLAINAIAILEPLLQPFMPETSKTIRSQLNVQSSELHDCFKVVLKPGHVIGEVSPLFSKFENDLVEAYRERFRGDAHVDVGAGDKNAVQSKKVQAAPTIKRKKPLETDLKNAGLFSRKVLEANADVKDSLNDSIPNDVIFETSEYEKIATMLQSFEQLKVQLNERTDEMKRLKSSIQSLESKLFSKIERELEQDHEMLRKKLAVKQAEYFNVTGKKNFITGAQLGSTAVEVESGKKNESAELRQQVLASSKGEVTPSEEKTKGKPSKAKQHVVEEAAPDFSRLDVRVGLIKTARKHPDADSLYVEEVDVGEDKPRTVISGLVNFIPVDQMQERFAVLLCNLKPVKMRGIESQAMVLCASTKEKVEILEPPAGSVPGDPVICPGYEGLPEKQLNPKKKVWEAVQPSLLVDSNGRACFKCTPLQVAGKGEILAPSLREIIVVAFRPIRKVVYAVVRGSTRVLGLLCSQPVTMPSMRMFNRRWAVGSDDFVFPALTEAFVRSIWLAFIVIICVYAIRSPETCEYAHSLKLYVVFILIHNAVLIAHSLYAAYVSSRGTIFNAIPRRLVPKLLYFRCIFFIFDVVLAVVGASLASRAVSSGTCNHFFLLSIQILVVASWLVVAGTLLGVWLIFDPLGRHHHDDIRVAKMAPSLWKARLQRALCCFSSSDRSKMAIEEAAEVFTFLFEDVDLVFTDIFSGLLLLADSRENQLLHLGAKCEDQDTAPSWMNTRLAERFMEISLGVYGWPYYVCSSPWFCRPLFKLLSHLRCCYQCRCDSVLVIRDNCCLCNSVAFMLHTSLAEADLFYVNYHNEIWETPFIACVDHSTRNIVVAIRGSFSLRDALTDLCIREDCLELIAEGSYLNNDMPTKCYVHRGILKSARYVCDKLNGENVLGDLFVLHPDYGLVVTGHSLGASVASVVSLLLHSTYPSVHCFAFSPLGCVVDENTSHYMKKFVCTFVLGDDFACRLSYHSVLRLKALIREALERCSRPKYELLVRGCFHWLFTSRDQRYNEIVDDEASICESQESSRQKRPSNLTDRLMAKSKPSYSASDTVSNGQQCRIKLCCPGRIYHLVRTCPWNGGFTIKNCEAADFEEIHLSSSMISDHFPQSMMKALRSLSLVSHL</sequence>
<dbReference type="SUPFAM" id="SSF50249">
    <property type="entry name" value="Nucleic acid-binding proteins"/>
    <property type="match status" value="1"/>
</dbReference>
<dbReference type="CDD" id="cd02799">
    <property type="entry name" value="tRNA_bind_EMAP-II_like"/>
    <property type="match status" value="1"/>
</dbReference>
<dbReference type="InterPro" id="IPR015413">
    <property type="entry name" value="Methionyl/Leucyl_tRNA_Synth"/>
</dbReference>
<dbReference type="EC" id="6.1.1.10" evidence="3"/>
<dbReference type="InterPro" id="IPR002921">
    <property type="entry name" value="Fungal_lipase-type"/>
</dbReference>
<keyword evidence="16" id="KW-0175">Coiled coil</keyword>
<keyword evidence="6 15" id="KW-0820">tRNA-binding</keyword>
<dbReference type="Gene3D" id="2.20.28.20">
    <property type="entry name" value="Methionyl-tRNA synthetase, Zn-domain"/>
    <property type="match status" value="1"/>
</dbReference>
<keyword evidence="18" id="KW-0812">Transmembrane</keyword>
<dbReference type="InterPro" id="IPR009080">
    <property type="entry name" value="tRNAsynth_Ia_anticodon-bd"/>
</dbReference>
<dbReference type="PANTHER" id="PTHR45765">
    <property type="entry name" value="METHIONINE--TRNA LIGASE"/>
    <property type="match status" value="1"/>
</dbReference>
<organism evidence="20 21">
    <name type="scientific">Trichuris suis</name>
    <name type="common">pig whipworm</name>
    <dbReference type="NCBI Taxonomy" id="68888"/>
    <lineage>
        <taxon>Eukaryota</taxon>
        <taxon>Metazoa</taxon>
        <taxon>Ecdysozoa</taxon>
        <taxon>Nematoda</taxon>
        <taxon>Enoplea</taxon>
        <taxon>Dorylaimia</taxon>
        <taxon>Trichinellida</taxon>
        <taxon>Trichuridae</taxon>
        <taxon>Trichuris</taxon>
    </lineage>
</organism>
<dbReference type="InterPro" id="IPR001412">
    <property type="entry name" value="aa-tRNA-synth_I_CS"/>
</dbReference>
<dbReference type="GO" id="GO:0017101">
    <property type="term" value="C:aminoacyl-tRNA synthetase multienzyme complex"/>
    <property type="evidence" value="ECO:0007669"/>
    <property type="project" value="TreeGrafter"/>
</dbReference>
<dbReference type="Gene3D" id="2.40.50.140">
    <property type="entry name" value="Nucleic acid-binding proteins"/>
    <property type="match status" value="1"/>
</dbReference>